<accession>A0ACC2EL46</accession>
<proteinExistence type="predicted"/>
<name>A0ACC2EL46_DIPCM</name>
<reference evidence="2" key="1">
    <citation type="journal article" date="2024" name="Proc. Natl. Acad. Sci. U.S.A.">
        <title>Extraordinary preservation of gene collinearity over three hundred million years revealed in homosporous lycophytes.</title>
        <authorList>
            <person name="Li C."/>
            <person name="Wickell D."/>
            <person name="Kuo L.Y."/>
            <person name="Chen X."/>
            <person name="Nie B."/>
            <person name="Liao X."/>
            <person name="Peng D."/>
            <person name="Ji J."/>
            <person name="Jenkins J."/>
            <person name="Williams M."/>
            <person name="Shu S."/>
            <person name="Plott C."/>
            <person name="Barry K."/>
            <person name="Rajasekar S."/>
            <person name="Grimwood J."/>
            <person name="Han X."/>
            <person name="Sun S."/>
            <person name="Hou Z."/>
            <person name="He W."/>
            <person name="Dai G."/>
            <person name="Sun C."/>
            <person name="Schmutz J."/>
            <person name="Leebens-Mack J.H."/>
            <person name="Li F.W."/>
            <person name="Wang L."/>
        </authorList>
    </citation>
    <scope>NUCLEOTIDE SEQUENCE [LARGE SCALE GENOMIC DNA]</scope>
    <source>
        <strain evidence="2">cv. PW_Plant_1</strain>
    </source>
</reference>
<evidence type="ECO:0000313" key="2">
    <source>
        <dbReference type="Proteomes" id="UP001162992"/>
    </source>
</evidence>
<evidence type="ECO:0000313" key="1">
    <source>
        <dbReference type="EMBL" id="KAJ7567283.1"/>
    </source>
</evidence>
<dbReference type="EMBL" id="CM055093">
    <property type="protein sequence ID" value="KAJ7567283.1"/>
    <property type="molecule type" value="Genomic_DNA"/>
</dbReference>
<gene>
    <name evidence="1" type="ORF">O6H91_02G140800</name>
</gene>
<organism evidence="1 2">
    <name type="scientific">Diphasiastrum complanatum</name>
    <name type="common">Issler's clubmoss</name>
    <name type="synonym">Lycopodium complanatum</name>
    <dbReference type="NCBI Taxonomy" id="34168"/>
    <lineage>
        <taxon>Eukaryota</taxon>
        <taxon>Viridiplantae</taxon>
        <taxon>Streptophyta</taxon>
        <taxon>Embryophyta</taxon>
        <taxon>Tracheophyta</taxon>
        <taxon>Lycopodiopsida</taxon>
        <taxon>Lycopodiales</taxon>
        <taxon>Lycopodiaceae</taxon>
        <taxon>Lycopodioideae</taxon>
        <taxon>Diphasiastrum</taxon>
    </lineage>
</organism>
<comment type="caution">
    <text evidence="1">The sequence shown here is derived from an EMBL/GenBank/DDBJ whole genome shotgun (WGS) entry which is preliminary data.</text>
</comment>
<sequence length="415" mass="45242">MLAFLEMLTLAIGTEHSAHHPLLLHHGHCIRKLRDRGWGESVLCRSSNLFSVAFRGQKADLGRGKSFTSVSDISKSMGCWKDDEGIVSVRNRAEQESMIGTLIKWIKFVQKPAAMALAISLILSHETDMAFAANGGRLGGGHFSSDRVASFSGATRAYSASRSNFAFPTSYSAPSPFSGRSLGDIYLGPVYGISLGGGGFFLTLVLGFLGLQLMTGFLSDGGQAEFVAQTQKTSVLKLQVGLLGLARSLQSDLETLADRSDATTVQGLHNVLAETVLALLRHPDFCISATSSSEIKRTSAAGEERFNQLSLEERGKFDEESVISVNNLRRRIISRPRSDRFINEYIVVTLLVAVEGELKLPAINGNVDLKEALTRLGAIPVDQLLAMEVLWTPQDFNDSLSEDELLRDYPLMRSL</sequence>
<keyword evidence="2" id="KW-1185">Reference proteome</keyword>
<protein>
    <submittedName>
        <fullName evidence="1">Uncharacterized protein</fullName>
    </submittedName>
</protein>
<dbReference type="Proteomes" id="UP001162992">
    <property type="component" value="Chromosome 2"/>
</dbReference>